<evidence type="ECO:0008006" key="3">
    <source>
        <dbReference type="Google" id="ProtNLM"/>
    </source>
</evidence>
<dbReference type="EMBL" id="WSTA01000072">
    <property type="protein sequence ID" value="MWB99661.1"/>
    <property type="molecule type" value="Genomic_DNA"/>
</dbReference>
<dbReference type="Proteomes" id="UP000438182">
    <property type="component" value="Unassembled WGS sequence"/>
</dbReference>
<comment type="caution">
    <text evidence="1">The sequence shown here is derived from an EMBL/GenBank/DDBJ whole genome shotgun (WGS) entry which is preliminary data.</text>
</comment>
<organism evidence="1 2">
    <name type="scientific">Agromyces seonyuensis</name>
    <dbReference type="NCBI Taxonomy" id="2662446"/>
    <lineage>
        <taxon>Bacteria</taxon>
        <taxon>Bacillati</taxon>
        <taxon>Actinomycetota</taxon>
        <taxon>Actinomycetes</taxon>
        <taxon>Micrococcales</taxon>
        <taxon>Microbacteriaceae</taxon>
        <taxon>Agromyces</taxon>
    </lineage>
</organism>
<sequence length="127" mass="13339">MFDLRSLDLQTLADRAGAAAARLPGLRALVAEAVAAEPSLLPGGADEWRSGAAERYRERLAELRAEVRRSCGELEAALFAAERELDVADAALEDERAAVRAAELAGDAAADARFAGDSPVGRHGRLG</sequence>
<dbReference type="RefSeq" id="WP_160426113.1">
    <property type="nucleotide sequence ID" value="NZ_WSTA01000072.1"/>
</dbReference>
<protein>
    <recommendedName>
        <fullName evidence="3">Flagellar FliJ protein</fullName>
    </recommendedName>
</protein>
<name>A0A6I4NZT2_9MICO</name>
<evidence type="ECO:0000313" key="2">
    <source>
        <dbReference type="Proteomes" id="UP000438182"/>
    </source>
</evidence>
<dbReference type="AlphaFoldDB" id="A0A6I4NZT2"/>
<keyword evidence="2" id="KW-1185">Reference proteome</keyword>
<evidence type="ECO:0000313" key="1">
    <source>
        <dbReference type="EMBL" id="MWB99661.1"/>
    </source>
</evidence>
<accession>A0A6I4NZT2</accession>
<gene>
    <name evidence="1" type="ORF">GB864_14005</name>
</gene>
<reference evidence="1 2" key="1">
    <citation type="submission" date="2019-12" db="EMBL/GenBank/DDBJ databases">
        <authorList>
            <person name="Kim Y.S."/>
        </authorList>
    </citation>
    <scope>NUCLEOTIDE SEQUENCE [LARGE SCALE GENOMIC DNA]</scope>
    <source>
        <strain evidence="1 2">MMS17-SY077</strain>
    </source>
</reference>
<proteinExistence type="predicted"/>